<feature type="domain" description="Glycoside hydrolase family 42 N-terminal" evidence="10">
    <location>
        <begin position="24"/>
        <end position="394"/>
    </location>
</feature>
<evidence type="ECO:0000313" key="13">
    <source>
        <dbReference type="EMBL" id="SOC57657.1"/>
    </source>
</evidence>
<dbReference type="Proteomes" id="UP000219688">
    <property type="component" value="Unassembled WGS sequence"/>
</dbReference>
<dbReference type="PANTHER" id="PTHR36447">
    <property type="entry name" value="BETA-GALACTOSIDASE GANA"/>
    <property type="match status" value="1"/>
</dbReference>
<feature type="binding site" evidence="9">
    <location>
        <position position="168"/>
    </location>
    <ligand>
        <name>Zn(2+)</name>
        <dbReference type="ChEBI" id="CHEBI:29105"/>
    </ligand>
</feature>
<evidence type="ECO:0000259" key="12">
    <source>
        <dbReference type="Pfam" id="PF08533"/>
    </source>
</evidence>
<dbReference type="InterPro" id="IPR017853">
    <property type="entry name" value="GH"/>
</dbReference>
<feature type="binding site" evidence="9">
    <location>
        <position position="125"/>
    </location>
    <ligand>
        <name>Zn(2+)</name>
        <dbReference type="ChEBI" id="CHEBI:29105"/>
    </ligand>
</feature>
<protein>
    <recommendedName>
        <fullName evidence="3 6">Beta-galactosidase</fullName>
        <shortName evidence="6">Beta-gal</shortName>
        <ecNumber evidence="3 6">3.2.1.23</ecNumber>
    </recommendedName>
</protein>
<accession>A0A285VUU3</accession>
<proteinExistence type="inferred from homology"/>
<dbReference type="EC" id="3.2.1.23" evidence="3 6"/>
<dbReference type="InterPro" id="IPR013738">
    <property type="entry name" value="Beta_galactosidase_Trimer"/>
</dbReference>
<feature type="binding site" evidence="9">
    <location>
        <position position="170"/>
    </location>
    <ligand>
        <name>Zn(2+)</name>
        <dbReference type="ChEBI" id="CHEBI:29105"/>
    </ligand>
</feature>
<feature type="active site" description="Nucleophile" evidence="7">
    <location>
        <position position="317"/>
    </location>
</feature>
<dbReference type="GO" id="GO:0046872">
    <property type="term" value="F:metal ion binding"/>
    <property type="evidence" value="ECO:0007669"/>
    <property type="project" value="UniProtKB-KW"/>
</dbReference>
<keyword evidence="5 6" id="KW-0326">Glycosidase</keyword>
<feature type="domain" description="Beta-galactosidase trimerisation" evidence="11">
    <location>
        <begin position="405"/>
        <end position="605"/>
    </location>
</feature>
<dbReference type="EMBL" id="OBQK01000015">
    <property type="protein sequence ID" value="SOC57657.1"/>
    <property type="molecule type" value="Genomic_DNA"/>
</dbReference>
<dbReference type="InterPro" id="IPR003476">
    <property type="entry name" value="Glyco_hydro_42"/>
</dbReference>
<name>A0A285VUU3_9MICO</name>
<dbReference type="GO" id="GO:0004565">
    <property type="term" value="F:beta-galactosidase activity"/>
    <property type="evidence" value="ECO:0007669"/>
    <property type="project" value="UniProtKB-EC"/>
</dbReference>
<feature type="domain" description="Beta-galactosidase C-terminal" evidence="12">
    <location>
        <begin position="615"/>
        <end position="671"/>
    </location>
</feature>
<evidence type="ECO:0000256" key="1">
    <source>
        <dbReference type="ARBA" id="ARBA00001412"/>
    </source>
</evidence>
<dbReference type="SUPFAM" id="SSF51445">
    <property type="entry name" value="(Trans)glycosidases"/>
    <property type="match status" value="1"/>
</dbReference>
<comment type="similarity">
    <text evidence="2 6">Belongs to the glycosyl hydrolase 42 family.</text>
</comment>
<dbReference type="Gene3D" id="3.20.20.80">
    <property type="entry name" value="Glycosidases"/>
    <property type="match status" value="1"/>
</dbReference>
<dbReference type="Pfam" id="PF08533">
    <property type="entry name" value="Glyco_hydro_42C"/>
    <property type="match status" value="1"/>
</dbReference>
<dbReference type="PIRSF" id="PIRSF001084">
    <property type="entry name" value="B-galactosidase"/>
    <property type="match status" value="1"/>
</dbReference>
<dbReference type="Pfam" id="PF02449">
    <property type="entry name" value="Glyco_hydro_42"/>
    <property type="match status" value="1"/>
</dbReference>
<dbReference type="Gene3D" id="3.40.50.880">
    <property type="match status" value="1"/>
</dbReference>
<dbReference type="PANTHER" id="PTHR36447:SF1">
    <property type="entry name" value="BETA-GALACTOSIDASE GANA"/>
    <property type="match status" value="1"/>
</dbReference>
<keyword evidence="9" id="KW-0862">Zinc</keyword>
<evidence type="ECO:0000259" key="11">
    <source>
        <dbReference type="Pfam" id="PF08532"/>
    </source>
</evidence>
<evidence type="ECO:0000256" key="2">
    <source>
        <dbReference type="ARBA" id="ARBA00005940"/>
    </source>
</evidence>
<dbReference type="InterPro" id="IPR013739">
    <property type="entry name" value="Beta_galactosidase_C"/>
</dbReference>
<feature type="binding site" evidence="8">
    <location>
        <position position="159"/>
    </location>
    <ligand>
        <name>substrate</name>
    </ligand>
</feature>
<evidence type="ECO:0000313" key="14">
    <source>
        <dbReference type="Proteomes" id="UP000219688"/>
    </source>
</evidence>
<feature type="binding site" evidence="8">
    <location>
        <position position="325"/>
    </location>
    <ligand>
        <name>substrate</name>
    </ligand>
</feature>
<dbReference type="InterPro" id="IPR013529">
    <property type="entry name" value="Glyco_hydro_42_N"/>
</dbReference>
<dbReference type="SUPFAM" id="SSF52317">
    <property type="entry name" value="Class I glutamine amidotransferase-like"/>
    <property type="match status" value="1"/>
</dbReference>
<keyword evidence="9" id="KW-0479">Metal-binding</keyword>
<feature type="active site" description="Proton donor" evidence="7">
    <location>
        <position position="160"/>
    </location>
</feature>
<evidence type="ECO:0000256" key="3">
    <source>
        <dbReference type="ARBA" id="ARBA00012756"/>
    </source>
</evidence>
<dbReference type="GO" id="GO:0006012">
    <property type="term" value="P:galactose metabolic process"/>
    <property type="evidence" value="ECO:0007669"/>
    <property type="project" value="InterPro"/>
</dbReference>
<dbReference type="CDD" id="cd03143">
    <property type="entry name" value="A4_beta-galactosidase_middle_domain"/>
    <property type="match status" value="1"/>
</dbReference>
<evidence type="ECO:0000256" key="7">
    <source>
        <dbReference type="PIRSR" id="PIRSR001084-1"/>
    </source>
</evidence>
<comment type="catalytic activity">
    <reaction evidence="1 6">
        <text>Hydrolysis of terminal non-reducing beta-D-galactose residues in beta-D-galactosides.</text>
        <dbReference type="EC" id="3.2.1.23"/>
    </reaction>
</comment>
<dbReference type="RefSeq" id="WP_097189108.1">
    <property type="nucleotide sequence ID" value="NZ_OBQK01000015.1"/>
</dbReference>
<keyword evidence="14" id="KW-1185">Reference proteome</keyword>
<feature type="binding site" evidence="8">
    <location>
        <position position="121"/>
    </location>
    <ligand>
        <name>substrate</name>
    </ligand>
</feature>
<evidence type="ECO:0000259" key="10">
    <source>
        <dbReference type="Pfam" id="PF02449"/>
    </source>
</evidence>
<keyword evidence="4 6" id="KW-0378">Hydrolase</keyword>
<dbReference type="GO" id="GO:0009341">
    <property type="term" value="C:beta-galactosidase complex"/>
    <property type="evidence" value="ECO:0007669"/>
    <property type="project" value="InterPro"/>
</dbReference>
<evidence type="ECO:0000256" key="6">
    <source>
        <dbReference type="PIRNR" id="PIRNR001084"/>
    </source>
</evidence>
<organism evidence="13 14">
    <name type="scientific">Ornithinimicrobium cerasi</name>
    <dbReference type="NCBI Taxonomy" id="2248773"/>
    <lineage>
        <taxon>Bacteria</taxon>
        <taxon>Bacillati</taxon>
        <taxon>Actinomycetota</taxon>
        <taxon>Actinomycetes</taxon>
        <taxon>Micrococcales</taxon>
        <taxon>Ornithinimicrobiaceae</taxon>
        <taxon>Ornithinimicrobium</taxon>
    </lineage>
</organism>
<dbReference type="AlphaFoldDB" id="A0A285VUU3"/>
<sequence>MVEVARTTTRGNRWRTDQVLLGCDYNPEQWPRETWLEDVALMQEAGVSLVAVNIFGWADLQPTPGAYDFDRLDEVVELLHQHGIGLNLGTGTASPPPWLTTAHPEVLPVTIDGTTRWPGGRQAWCPSSPVYREHSLALVEQVARRYGDHPALRLWHVNNELGCHNSLCYCDVSADAFRAWLAHRYGSTDALNRAWGTSFWSQRYGSFTEVLPPRLTLSTPNPTQVLDFHRFSSDALLEQHLAEAEVLRRHSDIPVTTNFMVTAHQRDADYWSWAPHMDVVANDHYLDHRLPEPETELSFCADLTRGLAGGQPWVLMEHSTGAVNWQPVNLAKEPGEMLRTSVSHLARGADALCFFQWRASRQGAEKFHSAMLPHAGTDSATWRQVLELGALLRSLPDLAGTTVTAQVALVFSYENQWAADAPARPSEDVVHLDQVLSMYAALRAAGVTVDVVRPGAPVDDYRLVVVPHLYLVRDHEATVLERFVDRGGHLLVTFFSGIVDEDDRIRSGPYPGAFRELLGVAVDEVHPILPGTSLALAGGGQARRWSEHLRLAGATAHRELAQGPLTGTPVVTRRHHGHGSAWYVATELDPITRDALVAEVCAGAGVDSEPGAGADVEVVRRAAPDGTSEHLFVINHGAEPVSLPADGHEVLTGQPVTGTLHVPGGAVRVVRTPEEPS</sequence>
<evidence type="ECO:0000256" key="4">
    <source>
        <dbReference type="ARBA" id="ARBA00022801"/>
    </source>
</evidence>
<dbReference type="Gene3D" id="2.60.40.1180">
    <property type="entry name" value="Golgi alpha-mannosidase II"/>
    <property type="match status" value="1"/>
</dbReference>
<dbReference type="InterPro" id="IPR013780">
    <property type="entry name" value="Glyco_hydro_b"/>
</dbReference>
<evidence type="ECO:0000256" key="9">
    <source>
        <dbReference type="PIRSR" id="PIRSR001084-3"/>
    </source>
</evidence>
<dbReference type="Pfam" id="PF08532">
    <property type="entry name" value="Glyco_hydro_42M"/>
    <property type="match status" value="1"/>
</dbReference>
<gene>
    <name evidence="13" type="ORF">SAMN05421879_1153</name>
</gene>
<evidence type="ECO:0000256" key="5">
    <source>
        <dbReference type="ARBA" id="ARBA00023295"/>
    </source>
</evidence>
<evidence type="ECO:0000256" key="8">
    <source>
        <dbReference type="PIRSR" id="PIRSR001084-2"/>
    </source>
</evidence>
<dbReference type="InterPro" id="IPR029062">
    <property type="entry name" value="Class_I_gatase-like"/>
</dbReference>
<reference evidence="14" key="1">
    <citation type="submission" date="2017-08" db="EMBL/GenBank/DDBJ databases">
        <authorList>
            <person name="Varghese N."/>
            <person name="Submissions S."/>
        </authorList>
    </citation>
    <scope>NUCLEOTIDE SEQUENCE [LARGE SCALE GENOMIC DNA]</scope>
    <source>
        <strain evidence="14">USBA17B2</strain>
    </source>
</reference>